<dbReference type="RefSeq" id="WP_182042336.1">
    <property type="nucleotide sequence ID" value="NZ_JACDZE010000001.1"/>
</dbReference>
<accession>A0A838ZS04</accession>
<comment type="similarity">
    <text evidence="1">Belongs to the DprA/Smf family.</text>
</comment>
<comment type="caution">
    <text evidence="3">The sequence shown here is derived from an EMBL/GenBank/DDBJ whole genome shotgun (WGS) entry which is preliminary data.</text>
</comment>
<evidence type="ECO:0000259" key="2">
    <source>
        <dbReference type="Pfam" id="PF02481"/>
    </source>
</evidence>
<dbReference type="GO" id="GO:0009294">
    <property type="term" value="P:DNA-mediated transformation"/>
    <property type="evidence" value="ECO:0007669"/>
    <property type="project" value="InterPro"/>
</dbReference>
<organism evidence="3 4">
    <name type="scientific">Moheibacter lacus</name>
    <dbReference type="NCBI Taxonomy" id="2745851"/>
    <lineage>
        <taxon>Bacteria</taxon>
        <taxon>Pseudomonadati</taxon>
        <taxon>Bacteroidota</taxon>
        <taxon>Flavobacteriia</taxon>
        <taxon>Flavobacteriales</taxon>
        <taxon>Weeksellaceae</taxon>
        <taxon>Moheibacter</taxon>
    </lineage>
</organism>
<gene>
    <name evidence="3" type="primary">dprA</name>
    <name evidence="3" type="ORF">HU137_03070</name>
</gene>
<reference evidence="3 4" key="1">
    <citation type="submission" date="2020-07" db="EMBL/GenBank/DDBJ databases">
        <title>Moheibacter lacus sp. nov., a member of the family Flavobacteriaceae isolated from freshwater lake sediment.</title>
        <authorList>
            <person name="Liu Y."/>
        </authorList>
    </citation>
    <scope>NUCLEOTIDE SEQUENCE [LARGE SCALE GENOMIC DNA]</scope>
    <source>
        <strain evidence="3 4">BDHS18</strain>
    </source>
</reference>
<dbReference type="SUPFAM" id="SSF102405">
    <property type="entry name" value="MCP/YpsA-like"/>
    <property type="match status" value="1"/>
</dbReference>
<dbReference type="Proteomes" id="UP000552241">
    <property type="component" value="Unassembled WGS sequence"/>
</dbReference>
<dbReference type="Pfam" id="PF02481">
    <property type="entry name" value="DNA_processg_A"/>
    <property type="match status" value="1"/>
</dbReference>
<keyword evidence="4" id="KW-1185">Reference proteome</keyword>
<name>A0A838ZS04_9FLAO</name>
<dbReference type="PANTHER" id="PTHR43022">
    <property type="entry name" value="PROTEIN SMF"/>
    <property type="match status" value="1"/>
</dbReference>
<sequence>MNSDLLYQMALTYIPGLGPVNQRKIMKTIDPKTLWDLSEKELKEIFRGRKEFISYFQSQELLDLVQKEMDFCSKHEIEILGFDTENYPEKLKNCTESPLILFKKGNYGWKEKLMIGIVGTRKMTVYGKKFIEEFIENIAGQNIAIVSGLAFGCDIEAHRNCIKHQIPNLGVLAHGLNRISPSAHKKEAKEIVKNGALLSEYSSFHNAEPINFILRNRIIAGLCDAVIVVESDVRGGALATAQFANSYNREVFAVPGRVQDKFSLGCNELIQSNQAVMVRGAEDVLRYFNVKAKPKPIQTQLFVELEPEEKLIYEFLKANGNQQIDFMANYLQIPVFKLNSTLLNLELKGVVQAFSGKIYGLN</sequence>
<dbReference type="AlphaFoldDB" id="A0A838ZS04"/>
<dbReference type="Gene3D" id="3.40.50.450">
    <property type="match status" value="1"/>
</dbReference>
<proteinExistence type="inferred from homology"/>
<evidence type="ECO:0000313" key="4">
    <source>
        <dbReference type="Proteomes" id="UP000552241"/>
    </source>
</evidence>
<dbReference type="EMBL" id="JACDZE010000001">
    <property type="protein sequence ID" value="MBA5628749.1"/>
    <property type="molecule type" value="Genomic_DNA"/>
</dbReference>
<protein>
    <submittedName>
        <fullName evidence="3">DNA-protecting protein DprA</fullName>
    </submittedName>
</protein>
<dbReference type="InterPro" id="IPR003488">
    <property type="entry name" value="DprA"/>
</dbReference>
<dbReference type="InterPro" id="IPR057666">
    <property type="entry name" value="DrpA_SLOG"/>
</dbReference>
<evidence type="ECO:0000313" key="3">
    <source>
        <dbReference type="EMBL" id="MBA5628749.1"/>
    </source>
</evidence>
<feature type="domain" description="Smf/DprA SLOG" evidence="2">
    <location>
        <begin position="79"/>
        <end position="288"/>
    </location>
</feature>
<evidence type="ECO:0000256" key="1">
    <source>
        <dbReference type="ARBA" id="ARBA00006525"/>
    </source>
</evidence>
<dbReference type="PANTHER" id="PTHR43022:SF1">
    <property type="entry name" value="PROTEIN SMF"/>
    <property type="match status" value="1"/>
</dbReference>
<dbReference type="NCBIfam" id="TIGR00732">
    <property type="entry name" value="dprA"/>
    <property type="match status" value="1"/>
</dbReference>